<dbReference type="GO" id="GO:0005524">
    <property type="term" value="F:ATP binding"/>
    <property type="evidence" value="ECO:0007669"/>
    <property type="project" value="UniProtKB-KW"/>
</dbReference>
<feature type="region of interest" description="Disordered" evidence="7">
    <location>
        <begin position="420"/>
        <end position="460"/>
    </location>
</feature>
<dbReference type="InterPro" id="IPR027417">
    <property type="entry name" value="P-loop_NTPase"/>
</dbReference>
<feature type="compositionally biased region" description="Polar residues" evidence="7">
    <location>
        <begin position="450"/>
        <end position="460"/>
    </location>
</feature>
<evidence type="ECO:0000313" key="10">
    <source>
        <dbReference type="Proteomes" id="UP000887574"/>
    </source>
</evidence>
<sequence length="460" mass="52638">MGSRNRFQSIFANSGRSYDKQKFKDAGSKLQPVNWEGIEAYPIQKSFYQEHPTVTRRSQTEIQSWLNEHEVTLQGTNIPRPIFLFEEINFTSPIVKQLSSSGKTLGFILPGIMHTLKQLPRQVDEGPTMLVLLPTRELAQQVESVAREYCNLMNLSIACVFGGAERREQGMALRKGVDICIATPGRLLDFIDEFVTNLLRCSFLVLDEADRMLDMGFEPQIRKIVSQTRPDRQTLMFSATWPNDVRSLAMEFQTNPVFLNVGSMELSANHNIEQHVEVIDENLKPARLIQLLTFISQWPNCKTMIFVETKRKADMLNANMIQKGWPTMVIHGDKSQPERDRVMQEFRSAKSPILLATDVVSRGLDITDIKFVINYDYPKNSEDYVHRIGRTARQDNTGTSFTFSPPRMHTRLETWLSGSTASSFGSSFPRPTFENSRGKRELERDYSADSRYSSGRRTNQ</sequence>
<evidence type="ECO:0000256" key="3">
    <source>
        <dbReference type="ARBA" id="ARBA00022801"/>
    </source>
</evidence>
<dbReference type="GO" id="GO:0016787">
    <property type="term" value="F:hydrolase activity"/>
    <property type="evidence" value="ECO:0007669"/>
    <property type="project" value="UniProtKB-KW"/>
</dbReference>
<dbReference type="PROSITE" id="PS51194">
    <property type="entry name" value="HELICASE_CTER"/>
    <property type="match status" value="1"/>
</dbReference>
<accession>A0A915DQJ3</accession>
<dbReference type="SMART" id="SM00490">
    <property type="entry name" value="HELICc"/>
    <property type="match status" value="1"/>
</dbReference>
<keyword evidence="2 6" id="KW-0547">Nucleotide-binding</keyword>
<dbReference type="SUPFAM" id="SSF52540">
    <property type="entry name" value="P-loop containing nucleoside triphosphate hydrolases"/>
    <property type="match status" value="1"/>
</dbReference>
<keyword evidence="10" id="KW-1185">Reference proteome</keyword>
<dbReference type="GO" id="GO:0003676">
    <property type="term" value="F:nucleic acid binding"/>
    <property type="evidence" value="ECO:0007669"/>
    <property type="project" value="InterPro"/>
</dbReference>
<dbReference type="GO" id="GO:0043186">
    <property type="term" value="C:P granule"/>
    <property type="evidence" value="ECO:0007669"/>
    <property type="project" value="UniProtKB-ARBA"/>
</dbReference>
<comment type="similarity">
    <text evidence="6">Belongs to the DEAD box helicase family.</text>
</comment>
<feature type="domain" description="Helicase C-terminal" evidence="9">
    <location>
        <begin position="287"/>
        <end position="436"/>
    </location>
</feature>
<dbReference type="EC" id="3.6.4.13" evidence="1"/>
<dbReference type="Gene3D" id="3.40.50.300">
    <property type="entry name" value="P-loop containing nucleotide triphosphate hydrolases"/>
    <property type="match status" value="2"/>
</dbReference>
<dbReference type="Proteomes" id="UP000887574">
    <property type="component" value="Unplaced"/>
</dbReference>
<proteinExistence type="inferred from homology"/>
<evidence type="ECO:0000256" key="5">
    <source>
        <dbReference type="ARBA" id="ARBA00022840"/>
    </source>
</evidence>
<feature type="compositionally biased region" description="Basic and acidic residues" evidence="7">
    <location>
        <begin position="436"/>
        <end position="448"/>
    </location>
</feature>
<keyword evidence="5 6" id="KW-0067">ATP-binding</keyword>
<keyword evidence="4 6" id="KW-0347">Helicase</keyword>
<organism evidence="10 11">
    <name type="scientific">Ditylenchus dipsaci</name>
    <dbReference type="NCBI Taxonomy" id="166011"/>
    <lineage>
        <taxon>Eukaryota</taxon>
        <taxon>Metazoa</taxon>
        <taxon>Ecdysozoa</taxon>
        <taxon>Nematoda</taxon>
        <taxon>Chromadorea</taxon>
        <taxon>Rhabditida</taxon>
        <taxon>Tylenchina</taxon>
        <taxon>Tylenchomorpha</taxon>
        <taxon>Sphaerularioidea</taxon>
        <taxon>Anguinidae</taxon>
        <taxon>Anguininae</taxon>
        <taxon>Ditylenchus</taxon>
    </lineage>
</organism>
<evidence type="ECO:0000256" key="1">
    <source>
        <dbReference type="ARBA" id="ARBA00012552"/>
    </source>
</evidence>
<dbReference type="GO" id="GO:0003724">
    <property type="term" value="F:RNA helicase activity"/>
    <property type="evidence" value="ECO:0007669"/>
    <property type="project" value="UniProtKB-EC"/>
</dbReference>
<dbReference type="InterPro" id="IPR000629">
    <property type="entry name" value="RNA-helicase_DEAD-box_CS"/>
</dbReference>
<dbReference type="SMART" id="SM00487">
    <property type="entry name" value="DEXDc"/>
    <property type="match status" value="1"/>
</dbReference>
<dbReference type="InterPro" id="IPR014001">
    <property type="entry name" value="Helicase_ATP-bd"/>
</dbReference>
<reference evidence="11" key="1">
    <citation type="submission" date="2022-11" db="UniProtKB">
        <authorList>
            <consortium name="WormBaseParasite"/>
        </authorList>
    </citation>
    <scope>IDENTIFICATION</scope>
</reference>
<evidence type="ECO:0000256" key="7">
    <source>
        <dbReference type="SAM" id="MobiDB-lite"/>
    </source>
</evidence>
<evidence type="ECO:0000256" key="2">
    <source>
        <dbReference type="ARBA" id="ARBA00022741"/>
    </source>
</evidence>
<evidence type="ECO:0000256" key="4">
    <source>
        <dbReference type="ARBA" id="ARBA00022806"/>
    </source>
</evidence>
<evidence type="ECO:0000259" key="9">
    <source>
        <dbReference type="PROSITE" id="PS51194"/>
    </source>
</evidence>
<dbReference type="InterPro" id="IPR011545">
    <property type="entry name" value="DEAD/DEAH_box_helicase_dom"/>
</dbReference>
<protein>
    <recommendedName>
        <fullName evidence="1">RNA helicase</fullName>
        <ecNumber evidence="1">3.6.4.13</ecNumber>
    </recommendedName>
</protein>
<dbReference type="PROSITE" id="PS51192">
    <property type="entry name" value="HELICASE_ATP_BIND_1"/>
    <property type="match status" value="1"/>
</dbReference>
<name>A0A915DQJ3_9BILA</name>
<dbReference type="AlphaFoldDB" id="A0A915DQJ3"/>
<dbReference type="WBParaSite" id="jg22073">
    <property type="protein sequence ID" value="jg22073"/>
    <property type="gene ID" value="jg22073"/>
</dbReference>
<dbReference type="Pfam" id="PF00271">
    <property type="entry name" value="Helicase_C"/>
    <property type="match status" value="1"/>
</dbReference>
<dbReference type="FunFam" id="3.40.50.300:FF:000008">
    <property type="entry name" value="ATP-dependent RNA helicase RhlB"/>
    <property type="match status" value="1"/>
</dbReference>
<feature type="domain" description="Helicase ATP-binding" evidence="8">
    <location>
        <begin position="84"/>
        <end position="259"/>
    </location>
</feature>
<dbReference type="PROSITE" id="PS00039">
    <property type="entry name" value="DEAD_ATP_HELICASE"/>
    <property type="match status" value="1"/>
</dbReference>
<dbReference type="Pfam" id="PF00270">
    <property type="entry name" value="DEAD"/>
    <property type="match status" value="1"/>
</dbReference>
<evidence type="ECO:0000256" key="6">
    <source>
        <dbReference type="RuleBase" id="RU000492"/>
    </source>
</evidence>
<dbReference type="PANTHER" id="PTHR47958">
    <property type="entry name" value="ATP-DEPENDENT RNA HELICASE DBP3"/>
    <property type="match status" value="1"/>
</dbReference>
<evidence type="ECO:0000313" key="11">
    <source>
        <dbReference type="WBParaSite" id="jg22073"/>
    </source>
</evidence>
<keyword evidence="3 6" id="KW-0378">Hydrolase</keyword>
<dbReference type="CDD" id="cd18787">
    <property type="entry name" value="SF2_C_DEAD"/>
    <property type="match status" value="1"/>
</dbReference>
<dbReference type="InterPro" id="IPR001650">
    <property type="entry name" value="Helicase_C-like"/>
</dbReference>
<evidence type="ECO:0000259" key="8">
    <source>
        <dbReference type="PROSITE" id="PS51192"/>
    </source>
</evidence>